<evidence type="ECO:0000313" key="2">
    <source>
        <dbReference type="Proteomes" id="UP000177383"/>
    </source>
</evidence>
<dbReference type="InterPro" id="IPR045864">
    <property type="entry name" value="aa-tRNA-synth_II/BPL/LPL"/>
</dbReference>
<comment type="caution">
    <text evidence="1">The sequence shown here is derived from an EMBL/GenBank/DDBJ whole genome shotgun (WGS) entry which is preliminary data.</text>
</comment>
<accession>A0A1F5ZRD2</accession>
<proteinExistence type="predicted"/>
<protein>
    <submittedName>
        <fullName evidence="1">Uncharacterized protein</fullName>
    </submittedName>
</protein>
<dbReference type="EMBL" id="MFJE01000008">
    <property type="protein sequence ID" value="OGG14971.1"/>
    <property type="molecule type" value="Genomic_DNA"/>
</dbReference>
<name>A0A1F5ZRD2_9BACT</name>
<dbReference type="Gene3D" id="3.30.930.10">
    <property type="entry name" value="Bira Bifunctional Protein, Domain 2"/>
    <property type="match status" value="1"/>
</dbReference>
<evidence type="ECO:0000313" key="1">
    <source>
        <dbReference type="EMBL" id="OGG14971.1"/>
    </source>
</evidence>
<dbReference type="Proteomes" id="UP000177383">
    <property type="component" value="Unassembled WGS sequence"/>
</dbReference>
<dbReference type="AlphaFoldDB" id="A0A1F5ZRD2"/>
<gene>
    <name evidence="1" type="ORF">A2773_01620</name>
</gene>
<reference evidence="1 2" key="1">
    <citation type="journal article" date="2016" name="Nat. Commun.">
        <title>Thousands of microbial genomes shed light on interconnected biogeochemical processes in an aquifer system.</title>
        <authorList>
            <person name="Anantharaman K."/>
            <person name="Brown C.T."/>
            <person name="Hug L.A."/>
            <person name="Sharon I."/>
            <person name="Castelle C.J."/>
            <person name="Probst A.J."/>
            <person name="Thomas B.C."/>
            <person name="Singh A."/>
            <person name="Wilkins M.J."/>
            <person name="Karaoz U."/>
            <person name="Brodie E.L."/>
            <person name="Williams K.H."/>
            <person name="Hubbard S.S."/>
            <person name="Banfield J.F."/>
        </authorList>
    </citation>
    <scope>NUCLEOTIDE SEQUENCE [LARGE SCALE GENOMIC DNA]</scope>
</reference>
<organism evidence="1 2">
    <name type="scientific">Candidatus Gottesmanbacteria bacterium RIFCSPHIGHO2_01_FULL_39_10</name>
    <dbReference type="NCBI Taxonomy" id="1798375"/>
    <lineage>
        <taxon>Bacteria</taxon>
        <taxon>Candidatus Gottesmaniibacteriota</taxon>
    </lineage>
</organism>
<dbReference type="SUPFAM" id="SSF55681">
    <property type="entry name" value="Class II aaRS and biotin synthetases"/>
    <property type="match status" value="1"/>
</dbReference>
<sequence>MRYSVERNGYECPKGTKVAFLQELFNVGMVSELRGAVGDSFSDYFRAIAYHERPAAPLVSEQDKSVLFTGATISAIKDVLIGQTYPEGSNGVFVVQECLRTNSDKYLFRDDWIPYGQMYFNMVSILSRPGRRIEVIAEAVDHICRDLGIEPGRVKLRSTTELGEIPNEDIGGVQIEYDTRALDYYHWKYGIRDVIGTGMTVCIFNPTIEKWFEVGNIVTIFDQDGNELGTEFGYGYEFLLAAALGVDQPQKFSRIYELHDFKVGMDQKYLTTLEATVMMRSAGARLLPRSGGVHTVYRKHLRGISHMAKLTSRDTDAVIEDMEELLIHIGRGDIRLNDENDYLKKHEGYRAGFACIVKGVRRQLIAERVGKKPKETIKNPAQMLARYLVSRGIDPVEVSAELESLVPFGIVLPHEERKDA</sequence>